<protein>
    <submittedName>
        <fullName evidence="3">Sugar phosphate isomerase/epimerase</fullName>
    </submittedName>
</protein>
<comment type="caution">
    <text evidence="3">The sequence shown here is derived from an EMBL/GenBank/DDBJ whole genome shotgun (WGS) entry which is preliminary data.</text>
</comment>
<gene>
    <name evidence="3" type="ORF">GCM10009851_20490</name>
</gene>
<evidence type="ECO:0000259" key="2">
    <source>
        <dbReference type="Pfam" id="PF01261"/>
    </source>
</evidence>
<evidence type="ECO:0000313" key="3">
    <source>
        <dbReference type="EMBL" id="GAA2235367.1"/>
    </source>
</evidence>
<evidence type="ECO:0000313" key="4">
    <source>
        <dbReference type="Proteomes" id="UP001500929"/>
    </source>
</evidence>
<dbReference type="SUPFAM" id="SSF51658">
    <property type="entry name" value="Xylose isomerase-like"/>
    <property type="match status" value="1"/>
</dbReference>
<dbReference type="InterPro" id="IPR013022">
    <property type="entry name" value="Xyl_isomerase-like_TIM-brl"/>
</dbReference>
<dbReference type="GO" id="GO:0016853">
    <property type="term" value="F:isomerase activity"/>
    <property type="evidence" value="ECO:0007669"/>
    <property type="project" value="UniProtKB-KW"/>
</dbReference>
<dbReference type="InterPro" id="IPR036237">
    <property type="entry name" value="Xyl_isomerase-like_sf"/>
</dbReference>
<keyword evidence="3" id="KW-0413">Isomerase</keyword>
<dbReference type="EMBL" id="BAAAQY010000005">
    <property type="protein sequence ID" value="GAA2235367.1"/>
    <property type="molecule type" value="Genomic_DNA"/>
</dbReference>
<dbReference type="PANTHER" id="PTHR12110">
    <property type="entry name" value="HYDROXYPYRUVATE ISOMERASE"/>
    <property type="match status" value="1"/>
</dbReference>
<dbReference type="InterPro" id="IPR050312">
    <property type="entry name" value="IolE/XylAMocC-like"/>
</dbReference>
<keyword evidence="1" id="KW-0119">Carbohydrate metabolism</keyword>
<feature type="domain" description="Xylose isomerase-like TIM barrel" evidence="2">
    <location>
        <begin position="46"/>
        <end position="305"/>
    </location>
</feature>
<keyword evidence="4" id="KW-1185">Reference proteome</keyword>
<dbReference type="Pfam" id="PF01261">
    <property type="entry name" value="AP_endonuc_2"/>
    <property type="match status" value="1"/>
</dbReference>
<proteinExistence type="predicted"/>
<accession>A0ABN3DLJ2</accession>
<evidence type="ECO:0000256" key="1">
    <source>
        <dbReference type="ARBA" id="ARBA00023277"/>
    </source>
</evidence>
<reference evidence="4" key="1">
    <citation type="journal article" date="2019" name="Int. J. Syst. Evol. Microbiol.">
        <title>The Global Catalogue of Microorganisms (GCM) 10K type strain sequencing project: providing services to taxonomists for standard genome sequencing and annotation.</title>
        <authorList>
            <consortium name="The Broad Institute Genomics Platform"/>
            <consortium name="The Broad Institute Genome Sequencing Center for Infectious Disease"/>
            <person name="Wu L."/>
            <person name="Ma J."/>
        </authorList>
    </citation>
    <scope>NUCLEOTIDE SEQUENCE [LARGE SCALE GENOMIC DNA]</scope>
    <source>
        <strain evidence="4">JCM 16117</strain>
    </source>
</reference>
<organism evidence="3 4">
    <name type="scientific">Herbiconiux moechotypicola</name>
    <dbReference type="NCBI Taxonomy" id="637393"/>
    <lineage>
        <taxon>Bacteria</taxon>
        <taxon>Bacillati</taxon>
        <taxon>Actinomycetota</taxon>
        <taxon>Actinomycetes</taxon>
        <taxon>Micrococcales</taxon>
        <taxon>Microbacteriaceae</taxon>
        <taxon>Herbiconiux</taxon>
    </lineage>
</organism>
<dbReference type="Gene3D" id="3.20.20.150">
    <property type="entry name" value="Divalent-metal-dependent TIM barrel enzymes"/>
    <property type="match status" value="1"/>
</dbReference>
<name>A0ABN3DLJ2_9MICO</name>
<dbReference type="Proteomes" id="UP001500929">
    <property type="component" value="Unassembled WGS sequence"/>
</dbReference>
<sequence length="318" mass="33261">MIVPASTRIPFHRAAAGTVNPLGVHAGLWTAGWSHDEARFAIEGSAAAGFDLIEIPLIDPRSSDLLLTEALLEANGLDAVVSLALGVDSDINTDVSTPQGAASSARGEQLLLDAVEFARSIGAGYVGGVTFSAMTRYGHPATEAGRANSLAVLSRVAAVAAEAGILIGLEYVNRYESNLLNTAAQTREFIGELEARGAQNVLLHIDTFHVNGEELSQAAAVHDAGSALGYIHASENHRGQLGTGSNDWPGLFSALADTGYIGPITFESFSPAVVSAASRDDIGLWRTLWHDPTAVAAAGARFLRRQLAASDRLLSTTH</sequence>
<dbReference type="PANTHER" id="PTHR12110:SF41">
    <property type="entry name" value="INOSOSE DEHYDRATASE"/>
    <property type="match status" value="1"/>
</dbReference>